<dbReference type="OrthoDB" id="9837709at2759"/>
<comment type="caution">
    <text evidence="3">The sequence shown here is derived from an EMBL/GenBank/DDBJ whole genome shotgun (WGS) entry which is preliminary data.</text>
</comment>
<evidence type="ECO:0000256" key="2">
    <source>
        <dbReference type="SAM" id="Phobius"/>
    </source>
</evidence>
<dbReference type="InterPro" id="IPR029166">
    <property type="entry name" value="WBS28"/>
</dbReference>
<accession>A0A8J5ZZE7</accession>
<keyword evidence="2 3" id="KW-0812">Transmembrane</keyword>
<dbReference type="EMBL" id="JAGFMF010011925">
    <property type="protein sequence ID" value="KAG8509862.1"/>
    <property type="molecule type" value="Genomic_DNA"/>
</dbReference>
<name>A0A8J5ZZE7_GALPY</name>
<keyword evidence="4" id="KW-1185">Reference proteome</keyword>
<evidence type="ECO:0000313" key="3">
    <source>
        <dbReference type="EMBL" id="KAG8509862.1"/>
    </source>
</evidence>
<proteinExistence type="predicted"/>
<dbReference type="PANTHER" id="PTHR37369:SF1">
    <property type="entry name" value="TRANSMEMBRANE PROTEIN 270"/>
    <property type="match status" value="1"/>
</dbReference>
<gene>
    <name evidence="3" type="ORF">J0S82_017380</name>
</gene>
<reference evidence="3" key="1">
    <citation type="journal article" date="2021" name="Evol. Appl.">
        <title>The genome of the Pyrenean desman and the effects of bottlenecks and inbreeding on the genomic landscape of an endangered species.</title>
        <authorList>
            <person name="Escoda L."/>
            <person name="Castresana J."/>
        </authorList>
    </citation>
    <scope>NUCLEOTIDE SEQUENCE</scope>
    <source>
        <strain evidence="3">IBE-C5619</strain>
    </source>
</reference>
<protein>
    <submittedName>
        <fullName evidence="3">Transmembrane protein 270</fullName>
    </submittedName>
</protein>
<sequence>MEAVPPVRSGLLAFLLLLAKLSVLLVQNRVHLYNFLLLKIVLFNHWLSGLAQEAQGSCGCQARPPPGLSACPVGRVLRTGLALIEVPLWLLLQGPRLVWAAVLGCARALGLSPQRPGASGWLGLSEATWTDLLLSCVHSLMLAALLLLLLTWKLCRKAHRCSLGWLPCKVLLENRVVLELLVPLKRLYWWVESTTVLTSWHLAYLVTWATCLASHLLQTAFEHTARLAQEQEAAGPLSEPPRPEAEPVLTQHGTLGE</sequence>
<evidence type="ECO:0000313" key="4">
    <source>
        <dbReference type="Proteomes" id="UP000700334"/>
    </source>
</evidence>
<evidence type="ECO:0000256" key="1">
    <source>
        <dbReference type="SAM" id="MobiDB-lite"/>
    </source>
</evidence>
<dbReference type="Proteomes" id="UP000700334">
    <property type="component" value="Unassembled WGS sequence"/>
</dbReference>
<dbReference type="PANTHER" id="PTHR37369">
    <property type="entry name" value="TRANSMEMBRANE PROTEIN 270"/>
    <property type="match status" value="1"/>
</dbReference>
<keyword evidence="2" id="KW-1133">Transmembrane helix</keyword>
<feature type="region of interest" description="Disordered" evidence="1">
    <location>
        <begin position="231"/>
        <end position="257"/>
    </location>
</feature>
<keyword evidence="2" id="KW-0472">Membrane</keyword>
<organism evidence="3 4">
    <name type="scientific">Galemys pyrenaicus</name>
    <name type="common">Iberian desman</name>
    <name type="synonym">Pyrenean desman</name>
    <dbReference type="NCBI Taxonomy" id="202257"/>
    <lineage>
        <taxon>Eukaryota</taxon>
        <taxon>Metazoa</taxon>
        <taxon>Chordata</taxon>
        <taxon>Craniata</taxon>
        <taxon>Vertebrata</taxon>
        <taxon>Euteleostomi</taxon>
        <taxon>Mammalia</taxon>
        <taxon>Eutheria</taxon>
        <taxon>Laurasiatheria</taxon>
        <taxon>Eulipotyphla</taxon>
        <taxon>Talpidae</taxon>
        <taxon>Galemys</taxon>
    </lineage>
</organism>
<feature type="transmembrane region" description="Helical" evidence="2">
    <location>
        <begin position="132"/>
        <end position="152"/>
    </location>
</feature>
<dbReference type="Pfam" id="PF15164">
    <property type="entry name" value="WBS28"/>
    <property type="match status" value="1"/>
</dbReference>
<dbReference type="AlphaFoldDB" id="A0A8J5ZZE7"/>